<dbReference type="PANTHER" id="PTHR24320:SF236">
    <property type="entry name" value="SHORT-CHAIN DEHYDROGENASE-RELATED"/>
    <property type="match status" value="1"/>
</dbReference>
<evidence type="ECO:0000256" key="1">
    <source>
        <dbReference type="ARBA" id="ARBA00006484"/>
    </source>
</evidence>
<keyword evidence="2" id="KW-0521">NADP</keyword>
<gene>
    <name evidence="4" type="ORF">G7Z17_g736</name>
</gene>
<reference evidence="4" key="1">
    <citation type="submission" date="2020-03" db="EMBL/GenBank/DDBJ databases">
        <title>Draft Genome Sequence of Cylindrodendrum hubeiense.</title>
        <authorList>
            <person name="Buettner E."/>
            <person name="Kellner H."/>
        </authorList>
    </citation>
    <scope>NUCLEOTIDE SEQUENCE</scope>
    <source>
        <strain evidence="4">IHI 201604</strain>
    </source>
</reference>
<comment type="caution">
    <text evidence="4">The sequence shown here is derived from an EMBL/GenBank/DDBJ whole genome shotgun (WGS) entry which is preliminary data.</text>
</comment>
<dbReference type="Pfam" id="PF00106">
    <property type="entry name" value="adh_short"/>
    <property type="match status" value="1"/>
</dbReference>
<evidence type="ECO:0000313" key="5">
    <source>
        <dbReference type="Proteomes" id="UP000722485"/>
    </source>
</evidence>
<dbReference type="AlphaFoldDB" id="A0A9P5HH74"/>
<organism evidence="4 5">
    <name type="scientific">Cylindrodendrum hubeiense</name>
    <dbReference type="NCBI Taxonomy" id="595255"/>
    <lineage>
        <taxon>Eukaryota</taxon>
        <taxon>Fungi</taxon>
        <taxon>Dikarya</taxon>
        <taxon>Ascomycota</taxon>
        <taxon>Pezizomycotina</taxon>
        <taxon>Sordariomycetes</taxon>
        <taxon>Hypocreomycetidae</taxon>
        <taxon>Hypocreales</taxon>
        <taxon>Nectriaceae</taxon>
        <taxon>Cylindrodendrum</taxon>
    </lineage>
</organism>
<dbReference type="Proteomes" id="UP000722485">
    <property type="component" value="Unassembled WGS sequence"/>
</dbReference>
<dbReference type="InterPro" id="IPR036291">
    <property type="entry name" value="NAD(P)-bd_dom_sf"/>
</dbReference>
<evidence type="ECO:0000256" key="2">
    <source>
        <dbReference type="ARBA" id="ARBA00022857"/>
    </source>
</evidence>
<keyword evidence="3" id="KW-0560">Oxidoreductase</keyword>
<dbReference type="GO" id="GO:0016491">
    <property type="term" value="F:oxidoreductase activity"/>
    <property type="evidence" value="ECO:0007669"/>
    <property type="project" value="UniProtKB-KW"/>
</dbReference>
<evidence type="ECO:0000313" key="4">
    <source>
        <dbReference type="EMBL" id="KAF7557381.1"/>
    </source>
</evidence>
<keyword evidence="5" id="KW-1185">Reference proteome</keyword>
<accession>A0A9P5HH74</accession>
<proteinExistence type="inferred from homology"/>
<evidence type="ECO:0000256" key="3">
    <source>
        <dbReference type="ARBA" id="ARBA00023002"/>
    </source>
</evidence>
<sequence>MDNLRSFFGQAFPGSPKFTEKDVPDLSGKTCIVTGSNTGVGKEIAQILYSKNANVYLAARSEEKTRKAIESIKAAIPGKSSGKMTFLLLDLADLTSINGSVQKFLSKEHDLHLLFNNAGVGYPEEGSKTAQGYELQLGVNCVGPFLFTKLLTSTLISTAKNSPPNTVRIVWTSSSAVEGVSPKEFVDNLDYHINTSSFHKYCISKIGNFFQASEFANRYRGSGVVSVALNPGHLDSDFWRTQGPIKTFFLRQFILHPPVFGAYTNLFCAFSTEITVENSGCFGEYLNQLMGLNT</sequence>
<dbReference type="OrthoDB" id="191139at2759"/>
<name>A0A9P5HH74_9HYPO</name>
<comment type="similarity">
    <text evidence="1">Belongs to the short-chain dehydrogenases/reductases (SDR) family.</text>
</comment>
<dbReference type="EMBL" id="JAANBB010000005">
    <property type="protein sequence ID" value="KAF7557381.1"/>
    <property type="molecule type" value="Genomic_DNA"/>
</dbReference>
<protein>
    <submittedName>
        <fullName evidence="4">Uncharacterized protein</fullName>
    </submittedName>
</protein>
<dbReference type="PANTHER" id="PTHR24320">
    <property type="entry name" value="RETINOL DEHYDROGENASE"/>
    <property type="match status" value="1"/>
</dbReference>
<dbReference type="InterPro" id="IPR002347">
    <property type="entry name" value="SDR_fam"/>
</dbReference>
<dbReference type="PRINTS" id="PR00081">
    <property type="entry name" value="GDHRDH"/>
</dbReference>
<dbReference type="Gene3D" id="3.40.50.720">
    <property type="entry name" value="NAD(P)-binding Rossmann-like Domain"/>
    <property type="match status" value="1"/>
</dbReference>
<dbReference type="SUPFAM" id="SSF51735">
    <property type="entry name" value="NAD(P)-binding Rossmann-fold domains"/>
    <property type="match status" value="1"/>
</dbReference>